<evidence type="ECO:0000313" key="2">
    <source>
        <dbReference type="EMBL" id="OLP85490.1"/>
    </source>
</evidence>
<dbReference type="Proteomes" id="UP000186817">
    <property type="component" value="Unassembled WGS sequence"/>
</dbReference>
<accession>A0A1Q9CRE6</accession>
<evidence type="ECO:0000313" key="3">
    <source>
        <dbReference type="Proteomes" id="UP000186817"/>
    </source>
</evidence>
<sequence>MVIRLLPACFKFACSFLKKILHTRINIGSSLKLRLRSECLTATAGSNCRRPALGPCVERLRSHEPRSQEVHDHEQSSRPRPEMHRARS</sequence>
<proteinExistence type="predicted"/>
<gene>
    <name evidence="2" type="ORF">AK812_SmicGene33519</name>
</gene>
<evidence type="ECO:0000256" key="1">
    <source>
        <dbReference type="SAM" id="MobiDB-lite"/>
    </source>
</evidence>
<protein>
    <submittedName>
        <fullName evidence="2">Uncharacterized protein</fullName>
    </submittedName>
</protein>
<keyword evidence="3" id="KW-1185">Reference proteome</keyword>
<dbReference type="EMBL" id="LSRX01000974">
    <property type="protein sequence ID" value="OLP85490.1"/>
    <property type="molecule type" value="Genomic_DNA"/>
</dbReference>
<organism evidence="2 3">
    <name type="scientific">Symbiodinium microadriaticum</name>
    <name type="common">Dinoflagellate</name>
    <name type="synonym">Zooxanthella microadriatica</name>
    <dbReference type="NCBI Taxonomy" id="2951"/>
    <lineage>
        <taxon>Eukaryota</taxon>
        <taxon>Sar</taxon>
        <taxon>Alveolata</taxon>
        <taxon>Dinophyceae</taxon>
        <taxon>Suessiales</taxon>
        <taxon>Symbiodiniaceae</taxon>
        <taxon>Symbiodinium</taxon>
    </lineage>
</organism>
<feature type="region of interest" description="Disordered" evidence="1">
    <location>
        <begin position="60"/>
        <end position="88"/>
    </location>
</feature>
<dbReference type="AlphaFoldDB" id="A0A1Q9CRE6"/>
<reference evidence="2 3" key="1">
    <citation type="submission" date="2016-02" db="EMBL/GenBank/DDBJ databases">
        <title>Genome analysis of coral dinoflagellate symbionts highlights evolutionary adaptations to a symbiotic lifestyle.</title>
        <authorList>
            <person name="Aranda M."/>
            <person name="Li Y."/>
            <person name="Liew Y.J."/>
            <person name="Baumgarten S."/>
            <person name="Simakov O."/>
            <person name="Wilson M."/>
            <person name="Piel J."/>
            <person name="Ashoor H."/>
            <person name="Bougouffa S."/>
            <person name="Bajic V.B."/>
            <person name="Ryu T."/>
            <person name="Ravasi T."/>
            <person name="Bayer T."/>
            <person name="Micklem G."/>
            <person name="Kim H."/>
            <person name="Bhak J."/>
            <person name="Lajeunesse T.C."/>
            <person name="Voolstra C.R."/>
        </authorList>
    </citation>
    <scope>NUCLEOTIDE SEQUENCE [LARGE SCALE GENOMIC DNA]</scope>
    <source>
        <strain evidence="2 3">CCMP2467</strain>
    </source>
</reference>
<name>A0A1Q9CRE6_SYMMI</name>
<comment type="caution">
    <text evidence="2">The sequence shown here is derived from an EMBL/GenBank/DDBJ whole genome shotgun (WGS) entry which is preliminary data.</text>
</comment>